<dbReference type="Pfam" id="PF04657">
    <property type="entry name" value="DMT_YdcZ"/>
    <property type="match status" value="2"/>
</dbReference>
<feature type="transmembrane region" description="Helical" evidence="1">
    <location>
        <begin position="262"/>
        <end position="280"/>
    </location>
</feature>
<feature type="transmembrane region" description="Helical" evidence="1">
    <location>
        <begin position="238"/>
        <end position="255"/>
    </location>
</feature>
<proteinExistence type="predicted"/>
<keyword evidence="3" id="KW-1185">Reference proteome</keyword>
<keyword evidence="1" id="KW-1133">Transmembrane helix</keyword>
<feature type="transmembrane region" description="Helical" evidence="1">
    <location>
        <begin position="143"/>
        <end position="162"/>
    </location>
</feature>
<gene>
    <name evidence="2" type="ORF">OVN18_07160</name>
</gene>
<feature type="transmembrane region" description="Helical" evidence="1">
    <location>
        <begin position="202"/>
        <end position="226"/>
    </location>
</feature>
<feature type="transmembrane region" description="Helical" evidence="1">
    <location>
        <begin position="86"/>
        <end position="105"/>
    </location>
</feature>
<dbReference type="InterPro" id="IPR006750">
    <property type="entry name" value="YdcZ"/>
</dbReference>
<feature type="transmembrane region" description="Helical" evidence="1">
    <location>
        <begin position="168"/>
        <end position="190"/>
    </location>
</feature>
<reference evidence="2" key="1">
    <citation type="submission" date="2022-11" db="EMBL/GenBank/DDBJ databases">
        <title>Description of Microcella daejonensis nov. sp, isolated from riverside soil.</title>
        <authorList>
            <person name="Molina K.M."/>
            <person name="Kim S.B."/>
        </authorList>
    </citation>
    <scope>NUCLEOTIDE SEQUENCE</scope>
    <source>
        <strain evidence="2">MMS21-STM12</strain>
    </source>
</reference>
<keyword evidence="1" id="KW-0472">Membrane</keyword>
<evidence type="ECO:0000313" key="3">
    <source>
        <dbReference type="Proteomes" id="UP001164706"/>
    </source>
</evidence>
<feature type="transmembrane region" description="Helical" evidence="1">
    <location>
        <begin position="111"/>
        <end position="131"/>
    </location>
</feature>
<dbReference type="GO" id="GO:0005886">
    <property type="term" value="C:plasma membrane"/>
    <property type="evidence" value="ECO:0007669"/>
    <property type="project" value="TreeGrafter"/>
</dbReference>
<feature type="transmembrane region" description="Helical" evidence="1">
    <location>
        <begin position="286"/>
        <end position="307"/>
    </location>
</feature>
<keyword evidence="1" id="KW-0812">Transmembrane</keyword>
<evidence type="ECO:0000313" key="2">
    <source>
        <dbReference type="EMBL" id="WAB80356.1"/>
    </source>
</evidence>
<dbReference type="PANTHER" id="PTHR34821">
    <property type="entry name" value="INNER MEMBRANE PROTEIN YDCZ"/>
    <property type="match status" value="1"/>
</dbReference>
<protein>
    <submittedName>
        <fullName evidence="2">DMT family transporter</fullName>
    </submittedName>
</protein>
<dbReference type="EMBL" id="CP113089">
    <property type="protein sequence ID" value="WAB80356.1"/>
    <property type="molecule type" value="Genomic_DNA"/>
</dbReference>
<evidence type="ECO:0000256" key="1">
    <source>
        <dbReference type="SAM" id="Phobius"/>
    </source>
</evidence>
<dbReference type="PANTHER" id="PTHR34821:SF2">
    <property type="entry name" value="INNER MEMBRANE PROTEIN YDCZ"/>
    <property type="match status" value="1"/>
</dbReference>
<feature type="transmembrane region" description="Helical" evidence="1">
    <location>
        <begin position="43"/>
        <end position="65"/>
    </location>
</feature>
<dbReference type="AlphaFoldDB" id="A0A9E8MKC2"/>
<organism evidence="2 3">
    <name type="scientific">Microcella daejeonensis</name>
    <dbReference type="NCBI Taxonomy" id="2994971"/>
    <lineage>
        <taxon>Bacteria</taxon>
        <taxon>Bacillati</taxon>
        <taxon>Actinomycetota</taxon>
        <taxon>Actinomycetes</taxon>
        <taxon>Micrococcales</taxon>
        <taxon>Microbacteriaceae</taxon>
        <taxon>Microcella</taxon>
    </lineage>
</organism>
<name>A0A9E8MKC2_9MICO</name>
<dbReference type="KEGG" id="mdb:OVN18_07160"/>
<accession>A0A9E8MKC2</accession>
<dbReference type="Proteomes" id="UP001164706">
    <property type="component" value="Chromosome"/>
</dbReference>
<dbReference type="RefSeq" id="WP_267780031.1">
    <property type="nucleotide sequence ID" value="NZ_CP113089.1"/>
</dbReference>
<sequence length="324" mass="31960">MATPDSRSRLVTVAAAAVTVVAGVGVAAQHRVNGELGQRLDDGFSAALISFTSGLVILLVVMAGSRRGRAAFGTLGARVRAGELRWWMLLGGLGGAFMVLSQGLVAGILGVAIFTVATVTGQTAVGLWIDATGFAGARPAPVTARRIVGAALTLAAVVIAVAPELGGAIPAVALVLPLLAGLGVGTQAAVNGRVRAATSSPLAATTLNFVVGATALAAATAVHLLVSGLPEALPADPLLYVGGALGATFIAIQTITVARIGVLLLGLCLVAGQLLGALLFDLLAPIGVPTTGSTAIGAALTLVGVIVTAMPARRARGTENADRA</sequence>